<name>A0ABD4XE30_9RHOB</name>
<dbReference type="PANTHER" id="PTHR38779">
    <property type="entry name" value="TYPE II SECRETION SYSTEM PROTEIN I-RELATED"/>
    <property type="match status" value="1"/>
</dbReference>
<evidence type="ECO:0000313" key="10">
    <source>
        <dbReference type="Proteomes" id="UP001218364"/>
    </source>
</evidence>
<evidence type="ECO:0000256" key="6">
    <source>
        <dbReference type="ARBA" id="ARBA00022692"/>
    </source>
</evidence>
<dbReference type="InterPro" id="IPR010052">
    <property type="entry name" value="T2SS_protein-GspI"/>
</dbReference>
<gene>
    <name evidence="9" type="ORF">PXK24_17930</name>
</gene>
<evidence type="ECO:0000256" key="4">
    <source>
        <dbReference type="ARBA" id="ARBA00022481"/>
    </source>
</evidence>
<keyword evidence="7" id="KW-1133">Transmembrane helix</keyword>
<comment type="caution">
    <text evidence="9">The sequence shown here is derived from an EMBL/GenBank/DDBJ whole genome shotgun (WGS) entry which is preliminary data.</text>
</comment>
<dbReference type="PANTHER" id="PTHR38779:SF2">
    <property type="entry name" value="TYPE II SECRETION SYSTEM PROTEIN I-RELATED"/>
    <property type="match status" value="1"/>
</dbReference>
<evidence type="ECO:0000256" key="5">
    <source>
        <dbReference type="ARBA" id="ARBA00022519"/>
    </source>
</evidence>
<dbReference type="GO" id="GO:0005886">
    <property type="term" value="C:plasma membrane"/>
    <property type="evidence" value="ECO:0007669"/>
    <property type="project" value="UniProtKB-SubCell"/>
</dbReference>
<comment type="similarity">
    <text evidence="2">Belongs to the GSP I family.</text>
</comment>
<dbReference type="Pfam" id="PF07963">
    <property type="entry name" value="N_methyl"/>
    <property type="match status" value="1"/>
</dbReference>
<dbReference type="Proteomes" id="UP001218364">
    <property type="component" value="Unassembled WGS sequence"/>
</dbReference>
<sequence length="127" mass="13674">MRRRLMRRDRRRADGLTLLELAVAILVLSIGSMAALRVSDQSRLAIGGEAPRLLARIAARNRAEELQLYGPVGAPLPGQVTLGGQRFDLDTSTEATAGGLLRTTVTARAASGEGATLVLYLPREPRR</sequence>
<dbReference type="NCBIfam" id="TIGR02532">
    <property type="entry name" value="IV_pilin_GFxxxE"/>
    <property type="match status" value="1"/>
</dbReference>
<dbReference type="EMBL" id="JARCJK010000011">
    <property type="protein sequence ID" value="MDE4167579.1"/>
    <property type="molecule type" value="Genomic_DNA"/>
</dbReference>
<keyword evidence="5" id="KW-0997">Cell inner membrane</keyword>
<comment type="subcellular location">
    <subcellularLocation>
        <location evidence="1">Cell inner membrane</location>
        <topology evidence="1">Single-pass membrane protein</topology>
    </subcellularLocation>
</comment>
<protein>
    <submittedName>
        <fullName evidence="9">Prepilin-type N-terminal cleavage/methylation domain-containing protein</fullName>
    </submittedName>
</protein>
<dbReference type="RefSeq" id="WP_274840066.1">
    <property type="nucleotide sequence ID" value="NZ_JARCJF010000011.1"/>
</dbReference>
<proteinExistence type="inferred from homology"/>
<keyword evidence="8" id="KW-0472">Membrane</keyword>
<evidence type="ECO:0000313" key="9">
    <source>
        <dbReference type="EMBL" id="MDE4167579.1"/>
    </source>
</evidence>
<reference evidence="9 10" key="1">
    <citation type="submission" date="2023-02" db="EMBL/GenBank/DDBJ databases">
        <title>Population genomics of bacteria associated with diatom.</title>
        <authorList>
            <person name="Xie J."/>
            <person name="Wang H."/>
        </authorList>
    </citation>
    <scope>NUCLEOTIDE SEQUENCE [LARGE SCALE GENOMIC DNA]</scope>
    <source>
        <strain evidence="9 10">PT47_8</strain>
    </source>
</reference>
<evidence type="ECO:0000256" key="2">
    <source>
        <dbReference type="ARBA" id="ARBA00008358"/>
    </source>
</evidence>
<keyword evidence="4" id="KW-0488">Methylation</keyword>
<evidence type="ECO:0000256" key="8">
    <source>
        <dbReference type="ARBA" id="ARBA00023136"/>
    </source>
</evidence>
<accession>A0ABD4XE30</accession>
<dbReference type="InterPro" id="IPR012902">
    <property type="entry name" value="N_methyl_site"/>
</dbReference>
<evidence type="ECO:0000256" key="3">
    <source>
        <dbReference type="ARBA" id="ARBA00022475"/>
    </source>
</evidence>
<evidence type="ECO:0000256" key="1">
    <source>
        <dbReference type="ARBA" id="ARBA00004377"/>
    </source>
</evidence>
<keyword evidence="3" id="KW-1003">Cell membrane</keyword>
<keyword evidence="6" id="KW-0812">Transmembrane</keyword>
<organism evidence="9 10">
    <name type="scientific">Phaeobacter gallaeciensis</name>
    <dbReference type="NCBI Taxonomy" id="60890"/>
    <lineage>
        <taxon>Bacteria</taxon>
        <taxon>Pseudomonadati</taxon>
        <taxon>Pseudomonadota</taxon>
        <taxon>Alphaproteobacteria</taxon>
        <taxon>Rhodobacterales</taxon>
        <taxon>Roseobacteraceae</taxon>
        <taxon>Phaeobacter</taxon>
    </lineage>
</organism>
<dbReference type="AlphaFoldDB" id="A0ABD4XE30"/>
<evidence type="ECO:0000256" key="7">
    <source>
        <dbReference type="ARBA" id="ARBA00022989"/>
    </source>
</evidence>